<dbReference type="AlphaFoldDB" id="A0A9X3EMK3"/>
<organism evidence="1 2">
    <name type="scientific">Nannocystis pusilla</name>
    <dbReference type="NCBI Taxonomy" id="889268"/>
    <lineage>
        <taxon>Bacteria</taxon>
        <taxon>Pseudomonadati</taxon>
        <taxon>Myxococcota</taxon>
        <taxon>Polyangia</taxon>
        <taxon>Nannocystales</taxon>
        <taxon>Nannocystaceae</taxon>
        <taxon>Nannocystis</taxon>
    </lineage>
</organism>
<evidence type="ECO:0000313" key="2">
    <source>
        <dbReference type="Proteomes" id="UP001150924"/>
    </source>
</evidence>
<protein>
    <recommendedName>
        <fullName evidence="3">Radical SAM protein</fullName>
    </recommendedName>
</protein>
<dbReference type="Gene3D" id="3.20.20.70">
    <property type="entry name" value="Aldolase class I"/>
    <property type="match status" value="1"/>
</dbReference>
<dbReference type="Proteomes" id="UP001150924">
    <property type="component" value="Unassembled WGS sequence"/>
</dbReference>
<dbReference type="InterPro" id="IPR058240">
    <property type="entry name" value="rSAM_sf"/>
</dbReference>
<evidence type="ECO:0000313" key="1">
    <source>
        <dbReference type="EMBL" id="MCY1006500.1"/>
    </source>
</evidence>
<dbReference type="EMBL" id="JAPNKE010000002">
    <property type="protein sequence ID" value="MCY1006500.1"/>
    <property type="molecule type" value="Genomic_DNA"/>
</dbReference>
<gene>
    <name evidence="1" type="ORF">OV079_13230</name>
</gene>
<comment type="caution">
    <text evidence="1">The sequence shown here is derived from an EMBL/GenBank/DDBJ whole genome shotgun (WGS) entry which is preliminary data.</text>
</comment>
<proteinExistence type="predicted"/>
<sequence>MARLRGTGEALTLAGSFEEMAVWIAAARAAGVARVLAAPGPAGLTGEQVAALKAAGIDGLRVRLYAAEAAAHDWHAGREGSFRAATATLRAARAVRVPVTVTTPLTRSNTRVLAAVPGLVADVGALGWQVSVVAEVRRQGHGAVAPRLAVAVPYALQALVAAERAGLLAAIAGAPLCLLGPLRDRAVPSPTLAFAASCGECGLRASCPGVDGEYLRRFDAGELTPARSGEGSAAGGSRAKRLRDMFSGPWLGLSEASCWPI</sequence>
<evidence type="ECO:0008006" key="3">
    <source>
        <dbReference type="Google" id="ProtNLM"/>
    </source>
</evidence>
<keyword evidence="2" id="KW-1185">Reference proteome</keyword>
<dbReference type="InterPro" id="IPR050377">
    <property type="entry name" value="Radical_SAM_PqqE_MftC-like"/>
</dbReference>
<dbReference type="InterPro" id="IPR013785">
    <property type="entry name" value="Aldolase_TIM"/>
</dbReference>
<dbReference type="SUPFAM" id="SSF102114">
    <property type="entry name" value="Radical SAM enzymes"/>
    <property type="match status" value="1"/>
</dbReference>
<dbReference type="PANTHER" id="PTHR11228">
    <property type="entry name" value="RADICAL SAM DOMAIN PROTEIN"/>
    <property type="match status" value="1"/>
</dbReference>
<reference evidence="1" key="1">
    <citation type="submission" date="2022-11" db="EMBL/GenBank/DDBJ databases">
        <title>Minimal conservation of predation-associated metabolite biosynthetic gene clusters underscores biosynthetic potential of Myxococcota including descriptions for ten novel species: Archangium lansinium sp. nov., Myxococcus landrumus sp. nov., Nannocystis bai.</title>
        <authorList>
            <person name="Ahearne A."/>
            <person name="Stevens C."/>
            <person name="Phillips K."/>
        </authorList>
    </citation>
    <scope>NUCLEOTIDE SEQUENCE</scope>
    <source>
        <strain evidence="1">Na p29</strain>
    </source>
</reference>
<dbReference type="RefSeq" id="WP_267768725.1">
    <property type="nucleotide sequence ID" value="NZ_JAPNKE010000002.1"/>
</dbReference>
<accession>A0A9X3EMK3</accession>
<dbReference type="PANTHER" id="PTHR11228:SF34">
    <property type="entry name" value="TUNGSTEN-CONTAINING ALDEHYDE FERREDOXIN OXIDOREDUCTASE COFACTOR MODIFYING PROTEIN"/>
    <property type="match status" value="1"/>
</dbReference>
<name>A0A9X3EMK3_9BACT</name>